<dbReference type="PANTHER" id="PTHR21328">
    <property type="entry name" value="POLY ADP-RIBOSE POLYMERASE FAMILY, MEMBER PARP"/>
    <property type="match status" value="1"/>
</dbReference>
<dbReference type="InterPro" id="IPR016135">
    <property type="entry name" value="UBQ-conjugating_enzyme/RWD"/>
</dbReference>
<organism evidence="7">
    <name type="scientific">Mytilinidion resinicola</name>
    <dbReference type="NCBI Taxonomy" id="574789"/>
    <lineage>
        <taxon>Eukaryota</taxon>
        <taxon>Fungi</taxon>
        <taxon>Dikarya</taxon>
        <taxon>Ascomycota</taxon>
        <taxon>Pezizomycotina</taxon>
        <taxon>Dothideomycetes</taxon>
        <taxon>Pleosporomycetidae</taxon>
        <taxon>Mytilinidiales</taxon>
        <taxon>Mytilinidiaceae</taxon>
        <taxon>Mytilinidion</taxon>
    </lineage>
</organism>
<dbReference type="GeneID" id="54454764"/>
<dbReference type="RefSeq" id="XP_033579493.1">
    <property type="nucleotide sequence ID" value="XM_033713871.1"/>
</dbReference>
<feature type="region of interest" description="Disordered" evidence="5">
    <location>
        <begin position="107"/>
        <end position="141"/>
    </location>
</feature>
<dbReference type="CDD" id="cd23802">
    <property type="entry name" value="UBCc_UBE2Q"/>
    <property type="match status" value="1"/>
</dbReference>
<dbReference type="Gene3D" id="3.90.228.10">
    <property type="match status" value="1"/>
</dbReference>
<proteinExistence type="predicted"/>
<evidence type="ECO:0000313" key="7">
    <source>
        <dbReference type="EMBL" id="KAF2812529.1"/>
    </source>
</evidence>
<feature type="domain" description="UBC core" evidence="6">
    <location>
        <begin position="1024"/>
        <end position="1193"/>
    </location>
</feature>
<sequence>MPRKAYIADLQQAVGGLSIVGISDVQVGGDDGEFTFRVKNAANGNTMELSALIPELSEYPSSHTCMLFASDNVPNKVAQALPDIADAATGKTIVQLLELVARKLESTDRDGDTQMMDSQQAYGSDYEDDDEEDYSGDEYFPDDEVVPKAQYSKSEAADPSSYAQPTSQFRHRIRADLLSAKSTGFKVGHLGSLMDGLGCYVTISCRIAKLGISEEAMQAWQIEPTEYLVLILYYPNGYKSVESLRSYDAATARRHISMRIGISNSYKPTMQEAVRAFTVLSKDEEKRREAAQGDSQSQDPSAGRGFRNSFISRPLNELLNERLVTLIEYRYMGMPWSGAEQYYTDHLGTNIENSDMMNDKYMELEQVATAYPALVTGDHVQEAASDQVTSLPLIAMQFVLRHFVRCTEFCLVCFGKMADDLEAIKPYVCDKPLCLYQYMSLGFGPSIEHEIIAQPKVVDLLISFCYASARQGGLKDFPTGLSLMVPPASALENLDLNTSVSNYPGYMPAYNTPLQAPPSPAKSTTAATLPGKMRFDTSKLEMIFDNPNEPCPFRSGEWIIIRTVDNPTRSLHCRIVETTFFPTVKVSEPVIPASSLPDNSHGANYAAPNYVAPTYPKAPVGNVPSNFTPATYFAYNQNFDELHEFYKRQAIYSLLDCLPSVADMRLYLLRKAQSGLNTWVDRISPAALGILRWIIASNRACIMQVDHSTDPKGKKGEERLYGMTGYTQFRFAMGAPDKERRFITAVRSTSDRLKLKYPTFFAWHGSPLQNWHSIIREGLHFNHTAHGRAYGHGVYHSLDYNTSMGYCGYGYTPASAWPPSELKVSSAIALNEIVNAPKEFVSSNPHMVVAQLDWIQTRYLFVKGSQPDVNTVQDTRPLQVHEQDPNATPRGPTDKIIIPITAVSNSRRPRSVSIKTTSKRIKASGKNISDPIVLDDDFDDSASVATLEEDLAILCDDDLPVQENEPEAQPYVGKGKGKATSFFSKLVGSSKDSKPTKPMMDFVPGSLDASKLPMLEPPAWATSPATKRLQQDFKALLKVQDTEPLHELGWYIDPDLITNMYQWIVELHSFDPTLPLAKDMKSKGIKSIVMELRFGKDYPMSPPFVRVIRPRFLGFQAGGGGHVTIGGALCMELLTNNGWSAVSSIESVLLQVRMAMSSLDPKPARLENGAMRDYGVGEAVEAYVRSCNTHGWTVPEGFREMAYGGQPSTSGW</sequence>
<dbReference type="SUPFAM" id="SSF54495">
    <property type="entry name" value="UBC-like"/>
    <property type="match status" value="1"/>
</dbReference>
<dbReference type="Pfam" id="PF00179">
    <property type="entry name" value="UQ_con"/>
    <property type="match status" value="1"/>
</dbReference>
<gene>
    <name evidence="7 9" type="ORF">BDZ99DRAFT_268571</name>
</gene>
<keyword evidence="8" id="KW-1185">Reference proteome</keyword>
<keyword evidence="1" id="KW-0328">Glycosyltransferase</keyword>
<dbReference type="SUPFAM" id="SSF56399">
    <property type="entry name" value="ADP-ribosylation"/>
    <property type="match status" value="1"/>
</dbReference>
<dbReference type="FunFam" id="3.10.110.10:FF:000107">
    <property type="entry name" value="Ubiquitin conjugating enzyme, putative"/>
    <property type="match status" value="1"/>
</dbReference>
<reference evidence="7 9" key="1">
    <citation type="journal article" date="2020" name="Stud. Mycol.">
        <title>101 Dothideomycetes genomes: a test case for predicting lifestyles and emergence of pathogens.</title>
        <authorList>
            <person name="Haridas S."/>
            <person name="Albert R."/>
            <person name="Binder M."/>
            <person name="Bloem J."/>
            <person name="Labutti K."/>
            <person name="Salamov A."/>
            <person name="Andreopoulos B."/>
            <person name="Baker S."/>
            <person name="Barry K."/>
            <person name="Bills G."/>
            <person name="Bluhm B."/>
            <person name="Cannon C."/>
            <person name="Castanera R."/>
            <person name="Culley D."/>
            <person name="Daum C."/>
            <person name="Ezra D."/>
            <person name="Gonzalez J."/>
            <person name="Henrissat B."/>
            <person name="Kuo A."/>
            <person name="Liang C."/>
            <person name="Lipzen A."/>
            <person name="Lutzoni F."/>
            <person name="Magnuson J."/>
            <person name="Mondo S."/>
            <person name="Nolan M."/>
            <person name="Ohm R."/>
            <person name="Pangilinan J."/>
            <person name="Park H.-J."/>
            <person name="Ramirez L."/>
            <person name="Alfaro M."/>
            <person name="Sun H."/>
            <person name="Tritt A."/>
            <person name="Yoshinaga Y."/>
            <person name="Zwiers L.-H."/>
            <person name="Turgeon B."/>
            <person name="Goodwin S."/>
            <person name="Spatafora J."/>
            <person name="Crous P."/>
            <person name="Grigoriev I."/>
        </authorList>
    </citation>
    <scope>NUCLEOTIDE SEQUENCE</scope>
    <source>
        <strain evidence="7 9">CBS 304.34</strain>
    </source>
</reference>
<dbReference type="InterPro" id="IPR012317">
    <property type="entry name" value="Poly(ADP-ribose)pol_cat_dom"/>
</dbReference>
<evidence type="ECO:0000256" key="5">
    <source>
        <dbReference type="SAM" id="MobiDB-lite"/>
    </source>
</evidence>
<evidence type="ECO:0000256" key="2">
    <source>
        <dbReference type="ARBA" id="ARBA00022679"/>
    </source>
</evidence>
<evidence type="ECO:0000256" key="4">
    <source>
        <dbReference type="ARBA" id="ARBA00023027"/>
    </source>
</evidence>
<protein>
    <submittedName>
        <fullName evidence="7 9">Ubiquitin-conjugating enzyme E2 Q2</fullName>
    </submittedName>
</protein>
<dbReference type="EMBL" id="MU003697">
    <property type="protein sequence ID" value="KAF2812529.1"/>
    <property type="molecule type" value="Genomic_DNA"/>
</dbReference>
<dbReference type="Proteomes" id="UP000504636">
    <property type="component" value="Unplaced"/>
</dbReference>
<dbReference type="Pfam" id="PF00644">
    <property type="entry name" value="PARP"/>
    <property type="match status" value="1"/>
</dbReference>
<evidence type="ECO:0000256" key="1">
    <source>
        <dbReference type="ARBA" id="ARBA00022676"/>
    </source>
</evidence>
<dbReference type="AlphaFoldDB" id="A0A6A6YVI0"/>
<evidence type="ECO:0000259" key="6">
    <source>
        <dbReference type="PROSITE" id="PS50127"/>
    </source>
</evidence>
<reference evidence="9" key="3">
    <citation type="submission" date="2025-04" db="UniProtKB">
        <authorList>
            <consortium name="RefSeq"/>
        </authorList>
    </citation>
    <scope>IDENTIFICATION</scope>
    <source>
        <strain evidence="9">CBS 304.34</strain>
    </source>
</reference>
<reference evidence="9" key="2">
    <citation type="submission" date="2020-04" db="EMBL/GenBank/DDBJ databases">
        <authorList>
            <consortium name="NCBI Genome Project"/>
        </authorList>
    </citation>
    <scope>NUCLEOTIDE SEQUENCE</scope>
    <source>
        <strain evidence="9">CBS 304.34</strain>
    </source>
</reference>
<dbReference type="GO" id="GO:0016779">
    <property type="term" value="F:nucleotidyltransferase activity"/>
    <property type="evidence" value="ECO:0007669"/>
    <property type="project" value="UniProtKB-KW"/>
</dbReference>
<dbReference type="Gene3D" id="3.10.110.10">
    <property type="entry name" value="Ubiquitin Conjugating Enzyme"/>
    <property type="match status" value="1"/>
</dbReference>
<dbReference type="InterPro" id="IPR000608">
    <property type="entry name" value="UBC"/>
</dbReference>
<name>A0A6A6YVI0_9PEZI</name>
<keyword evidence="2" id="KW-0808">Transferase</keyword>
<dbReference type="PROSITE" id="PS50127">
    <property type="entry name" value="UBC_2"/>
    <property type="match status" value="1"/>
</dbReference>
<accession>A0A6A6YVI0</accession>
<keyword evidence="4" id="KW-0520">NAD</keyword>
<dbReference type="GO" id="GO:0003950">
    <property type="term" value="F:NAD+ poly-ADP-ribosyltransferase activity"/>
    <property type="evidence" value="ECO:0007669"/>
    <property type="project" value="InterPro"/>
</dbReference>
<keyword evidence="3" id="KW-0548">Nucleotidyltransferase</keyword>
<dbReference type="InterPro" id="IPR051838">
    <property type="entry name" value="ARTD_PARP"/>
</dbReference>
<evidence type="ECO:0000313" key="8">
    <source>
        <dbReference type="Proteomes" id="UP000504636"/>
    </source>
</evidence>
<feature type="compositionally biased region" description="Acidic residues" evidence="5">
    <location>
        <begin position="125"/>
        <end position="141"/>
    </location>
</feature>
<feature type="region of interest" description="Disordered" evidence="5">
    <location>
        <begin position="285"/>
        <end position="307"/>
    </location>
</feature>
<dbReference type="OrthoDB" id="109543at2759"/>
<evidence type="ECO:0000313" key="9">
    <source>
        <dbReference type="RefSeq" id="XP_033579493.1"/>
    </source>
</evidence>
<evidence type="ECO:0000256" key="3">
    <source>
        <dbReference type="ARBA" id="ARBA00022695"/>
    </source>
</evidence>